<dbReference type="EMBL" id="GBRH01208169">
    <property type="protein sequence ID" value="JAD89726.1"/>
    <property type="molecule type" value="Transcribed_RNA"/>
</dbReference>
<reference evidence="1" key="2">
    <citation type="journal article" date="2015" name="Data Brief">
        <title>Shoot transcriptome of the giant reed, Arundo donax.</title>
        <authorList>
            <person name="Barrero R.A."/>
            <person name="Guerrero F.D."/>
            <person name="Moolhuijzen P."/>
            <person name="Goolsby J.A."/>
            <person name="Tidwell J."/>
            <person name="Bellgard S.E."/>
            <person name="Bellgard M.I."/>
        </authorList>
    </citation>
    <scope>NUCLEOTIDE SEQUENCE</scope>
    <source>
        <tissue evidence="1">Shoot tissue taken approximately 20 cm above the soil surface</tissue>
    </source>
</reference>
<organism evidence="1">
    <name type="scientific">Arundo donax</name>
    <name type="common">Giant reed</name>
    <name type="synonym">Donax arundinaceus</name>
    <dbReference type="NCBI Taxonomy" id="35708"/>
    <lineage>
        <taxon>Eukaryota</taxon>
        <taxon>Viridiplantae</taxon>
        <taxon>Streptophyta</taxon>
        <taxon>Embryophyta</taxon>
        <taxon>Tracheophyta</taxon>
        <taxon>Spermatophyta</taxon>
        <taxon>Magnoliopsida</taxon>
        <taxon>Liliopsida</taxon>
        <taxon>Poales</taxon>
        <taxon>Poaceae</taxon>
        <taxon>PACMAD clade</taxon>
        <taxon>Arundinoideae</taxon>
        <taxon>Arundineae</taxon>
        <taxon>Arundo</taxon>
    </lineage>
</organism>
<dbReference type="AlphaFoldDB" id="A0A0A9DPJ5"/>
<reference evidence="1" key="1">
    <citation type="submission" date="2014-09" db="EMBL/GenBank/DDBJ databases">
        <authorList>
            <person name="Magalhaes I.L.F."/>
            <person name="Oliveira U."/>
            <person name="Santos F.R."/>
            <person name="Vidigal T.H.D.A."/>
            <person name="Brescovit A.D."/>
            <person name="Santos A.J."/>
        </authorList>
    </citation>
    <scope>NUCLEOTIDE SEQUENCE</scope>
    <source>
        <tissue evidence="1">Shoot tissue taken approximately 20 cm above the soil surface</tissue>
    </source>
</reference>
<evidence type="ECO:0000313" key="1">
    <source>
        <dbReference type="EMBL" id="JAD89726.1"/>
    </source>
</evidence>
<sequence length="61" mass="7298">MKQLCLMTFLFFGDPRSLVYHFQNLVIMHKLPHISIVVFLLEKKHFVKQGGRLLLYHLSRD</sequence>
<protein>
    <submittedName>
        <fullName evidence="1">Uncharacterized protein</fullName>
    </submittedName>
</protein>
<accession>A0A0A9DPJ5</accession>
<name>A0A0A9DPJ5_ARUDO</name>
<proteinExistence type="predicted"/>